<dbReference type="Pfam" id="PF13514">
    <property type="entry name" value="AAA_27"/>
    <property type="match status" value="1"/>
</dbReference>
<dbReference type="SUPFAM" id="SSF52540">
    <property type="entry name" value="P-loop containing nucleoside triphosphate hydrolases"/>
    <property type="match status" value="1"/>
</dbReference>
<feature type="coiled-coil region" evidence="1">
    <location>
        <begin position="278"/>
        <end position="305"/>
    </location>
</feature>
<protein>
    <recommendedName>
        <fullName evidence="2">YhaN AAA domain-containing protein</fullName>
    </recommendedName>
</protein>
<dbReference type="InterPro" id="IPR038734">
    <property type="entry name" value="YhaN_AAA"/>
</dbReference>
<dbReference type="PANTHER" id="PTHR41259:SF1">
    <property type="entry name" value="DOUBLE-STRAND BREAK REPAIR RAD50 ATPASE, PUTATIVE-RELATED"/>
    <property type="match status" value="1"/>
</dbReference>
<sequence length="897" mass="101316">MHLTHCTIDAYGPLRDCTFEALDAPVVIVYGPNEAGKTALFSFVQSMLYGLYPPAPDRHPYAPHSGAIISGEAGLRLQNGDRLTVQRRLQSSPQGQLTDDEGHTRILNNETLPPVTHVSRSVYETVYALTLGDLVTLHEQNAWAEIQDRLLGAVSVDTVRPARAVIGELDDEANALWRADQRGTPEAQALHADRERLYRDLQKARARDEEMRTVHQKRADRVEQIATLEAEQTQLRIAQHRDERLRPVYTFLKQIEQNEAEAGDLSPYDHIGDPEQERAALETDLDARADELEQLREQRTTHQKALDARTEADDALVRHAADIAAWPQRMERIETERATLADDREAVRRARAEREQAAECLSESWQDDFAEAVKTLRLSELRTRIQAYTEAAAILREARAEAETLHPDRTASMLPVWALGGSGGLLLLTYILTGSTLALSVTGALLVAAGVWGWHAKERATAHAERLDALNLERKQSEATARARDVRTLLDALPLPDERLDAPTPALAHDLQQLQQTVRDVEQAQARVEQRRTRLADERSAWTDLLSTTHSTDITDTHDDWRAQVHALQARLDNAKARIQAAQDAEPVLPMVEARIERFQSMQDTQQAEHDALCALIEDLGAGDWDDGVAELASRRAAAERAREAHERMRRHHPNWKELRDEIRALDDPEAALAATDEERVARSERLDAVAEALQTARAKKDEHDRTLRELADQPTMAVIESDIASIDAELERVRTERDRLTLLATLLREADRAVRTRHQPDVMQRASTYVSTLTEERYTRIEWREDDDRLVVYAADRTDPQPVSAPISRGTRDQIYLALRMALVDHLDAGHEPLPMCLDEVLVNWDTTRRQAGYRLLRAWEDTRQVFLFTCHRPLVEEAREALDANVITMPSPPDA</sequence>
<dbReference type="EMBL" id="PDEP01000005">
    <property type="protein sequence ID" value="PEN07658.1"/>
    <property type="molecule type" value="Genomic_DNA"/>
</dbReference>
<dbReference type="OrthoDB" id="9792800at2"/>
<dbReference type="Gene3D" id="3.40.50.300">
    <property type="entry name" value="P-loop containing nucleotide triphosphate hydrolases"/>
    <property type="match status" value="2"/>
</dbReference>
<reference evidence="3 4" key="1">
    <citation type="submission" date="2017-10" db="EMBL/GenBank/DDBJ databases">
        <title>Draft genome of Longimonas halophila.</title>
        <authorList>
            <person name="Goh K.M."/>
            <person name="Shamsir M.S."/>
            <person name="Lim S.W."/>
        </authorList>
    </citation>
    <scope>NUCLEOTIDE SEQUENCE [LARGE SCALE GENOMIC DNA]</scope>
    <source>
        <strain evidence="3 4">KCTC 42399</strain>
    </source>
</reference>
<keyword evidence="4" id="KW-1185">Reference proteome</keyword>
<evidence type="ECO:0000313" key="4">
    <source>
        <dbReference type="Proteomes" id="UP000221024"/>
    </source>
</evidence>
<name>A0A2H3NM10_9BACT</name>
<feature type="domain" description="YhaN AAA" evidence="2">
    <location>
        <begin position="1"/>
        <end position="209"/>
    </location>
</feature>
<dbReference type="RefSeq" id="WP_098061847.1">
    <property type="nucleotide sequence ID" value="NZ_PDEP01000005.1"/>
</dbReference>
<feature type="coiled-coil region" evidence="1">
    <location>
        <begin position="378"/>
        <end position="405"/>
    </location>
</feature>
<evidence type="ECO:0000256" key="1">
    <source>
        <dbReference type="SAM" id="Coils"/>
    </source>
</evidence>
<feature type="coiled-coil region" evidence="1">
    <location>
        <begin position="694"/>
        <end position="737"/>
    </location>
</feature>
<keyword evidence="1" id="KW-0175">Coiled coil</keyword>
<organism evidence="3 4">
    <name type="scientific">Longimonas halophila</name>
    <dbReference type="NCBI Taxonomy" id="1469170"/>
    <lineage>
        <taxon>Bacteria</taxon>
        <taxon>Pseudomonadati</taxon>
        <taxon>Rhodothermota</taxon>
        <taxon>Rhodothermia</taxon>
        <taxon>Rhodothermales</taxon>
        <taxon>Salisaetaceae</taxon>
        <taxon>Longimonas</taxon>
    </lineage>
</organism>
<feature type="coiled-coil region" evidence="1">
    <location>
        <begin position="511"/>
        <end position="585"/>
    </location>
</feature>
<dbReference type="Proteomes" id="UP000221024">
    <property type="component" value="Unassembled WGS sequence"/>
</dbReference>
<evidence type="ECO:0000259" key="2">
    <source>
        <dbReference type="Pfam" id="PF13514"/>
    </source>
</evidence>
<dbReference type="AlphaFoldDB" id="A0A2H3NM10"/>
<dbReference type="InterPro" id="IPR027417">
    <property type="entry name" value="P-loop_NTPase"/>
</dbReference>
<evidence type="ECO:0000313" key="3">
    <source>
        <dbReference type="EMBL" id="PEN07658.1"/>
    </source>
</evidence>
<gene>
    <name evidence="3" type="ORF">CRI93_06660</name>
</gene>
<dbReference type="PANTHER" id="PTHR41259">
    <property type="entry name" value="DOUBLE-STRAND BREAK REPAIR RAD50 ATPASE, PUTATIVE-RELATED"/>
    <property type="match status" value="1"/>
</dbReference>
<proteinExistence type="predicted"/>
<accession>A0A2H3NM10</accession>
<comment type="caution">
    <text evidence="3">The sequence shown here is derived from an EMBL/GenBank/DDBJ whole genome shotgun (WGS) entry which is preliminary data.</text>
</comment>